<dbReference type="EMBL" id="AJJH01000164">
    <property type="protein sequence ID" value="EID74199.1"/>
    <property type="molecule type" value="Genomic_DNA"/>
</dbReference>
<keyword evidence="10" id="KW-0472">Membrane</keyword>
<evidence type="ECO:0000256" key="10">
    <source>
        <dbReference type="SAM" id="Phobius"/>
    </source>
</evidence>
<name>I0WCT3_RHOOP</name>
<evidence type="ECO:0000256" key="8">
    <source>
        <dbReference type="ARBA" id="ARBA00023012"/>
    </source>
</evidence>
<keyword evidence="10" id="KW-1133">Transmembrane helix</keyword>
<dbReference type="PANTHER" id="PTHR24421">
    <property type="entry name" value="NITRATE/NITRITE SENSOR PROTEIN NARX-RELATED"/>
    <property type="match status" value="1"/>
</dbReference>
<evidence type="ECO:0000256" key="3">
    <source>
        <dbReference type="ARBA" id="ARBA00022553"/>
    </source>
</evidence>
<keyword evidence="7" id="KW-0067">ATP-binding</keyword>
<evidence type="ECO:0000256" key="5">
    <source>
        <dbReference type="ARBA" id="ARBA00022741"/>
    </source>
</evidence>
<comment type="catalytic activity">
    <reaction evidence="1">
        <text>ATP + protein L-histidine = ADP + protein N-phospho-L-histidine.</text>
        <dbReference type="EC" id="2.7.13.3"/>
    </reaction>
</comment>
<dbReference type="CDD" id="cd16917">
    <property type="entry name" value="HATPase_UhpB-NarQ-NarX-like"/>
    <property type="match status" value="1"/>
</dbReference>
<dbReference type="EC" id="2.7.13.3" evidence="2"/>
<dbReference type="Gene3D" id="3.30.565.10">
    <property type="entry name" value="Histidine kinase-like ATPase, C-terminal domain"/>
    <property type="match status" value="1"/>
</dbReference>
<dbReference type="RefSeq" id="WP_007300471.1">
    <property type="nucleotide sequence ID" value="NZ_AJJH01000164.1"/>
</dbReference>
<evidence type="ECO:0000256" key="4">
    <source>
        <dbReference type="ARBA" id="ARBA00022679"/>
    </source>
</evidence>
<accession>I0WCT3</accession>
<comment type="caution">
    <text evidence="12">The sequence shown here is derived from an EMBL/GenBank/DDBJ whole genome shotgun (WGS) entry which is preliminary data.</text>
</comment>
<feature type="transmembrane region" description="Helical" evidence="10">
    <location>
        <begin position="99"/>
        <end position="120"/>
    </location>
</feature>
<evidence type="ECO:0000259" key="11">
    <source>
        <dbReference type="Pfam" id="PF07730"/>
    </source>
</evidence>
<dbReference type="GO" id="GO:0046983">
    <property type="term" value="F:protein dimerization activity"/>
    <property type="evidence" value="ECO:0007669"/>
    <property type="project" value="InterPro"/>
</dbReference>
<evidence type="ECO:0000256" key="9">
    <source>
        <dbReference type="SAM" id="Coils"/>
    </source>
</evidence>
<evidence type="ECO:0000256" key="1">
    <source>
        <dbReference type="ARBA" id="ARBA00000085"/>
    </source>
</evidence>
<keyword evidence="3" id="KW-0597">Phosphoprotein</keyword>
<evidence type="ECO:0000256" key="7">
    <source>
        <dbReference type="ARBA" id="ARBA00022840"/>
    </source>
</evidence>
<keyword evidence="6 12" id="KW-0418">Kinase</keyword>
<keyword evidence="4" id="KW-0808">Transferase</keyword>
<dbReference type="PANTHER" id="PTHR24421:SF10">
    <property type="entry name" value="NITRATE_NITRITE SENSOR PROTEIN NARQ"/>
    <property type="match status" value="1"/>
</dbReference>
<feature type="transmembrane region" description="Helical" evidence="10">
    <location>
        <begin position="73"/>
        <end position="92"/>
    </location>
</feature>
<dbReference type="GO" id="GO:0016020">
    <property type="term" value="C:membrane"/>
    <property type="evidence" value="ECO:0007669"/>
    <property type="project" value="InterPro"/>
</dbReference>
<feature type="coiled-coil region" evidence="9">
    <location>
        <begin position="230"/>
        <end position="257"/>
    </location>
</feature>
<protein>
    <recommendedName>
        <fullName evidence="2">histidine kinase</fullName>
        <ecNumber evidence="2">2.7.13.3</ecNumber>
    </recommendedName>
</protein>
<dbReference type="InterPro" id="IPR050482">
    <property type="entry name" value="Sensor_HK_TwoCompSys"/>
</dbReference>
<dbReference type="GO" id="GO:0005524">
    <property type="term" value="F:ATP binding"/>
    <property type="evidence" value="ECO:0007669"/>
    <property type="project" value="UniProtKB-KW"/>
</dbReference>
<gene>
    <name evidence="12" type="ORF">W59_30969</name>
</gene>
<dbReference type="AlphaFoldDB" id="I0WCT3"/>
<organism evidence="12 13">
    <name type="scientific">Rhodococcus opacus RKJ300 = JCM 13270</name>
    <dbReference type="NCBI Taxonomy" id="1165867"/>
    <lineage>
        <taxon>Bacteria</taxon>
        <taxon>Bacillati</taxon>
        <taxon>Actinomycetota</taxon>
        <taxon>Actinomycetes</taxon>
        <taxon>Mycobacteriales</taxon>
        <taxon>Nocardiaceae</taxon>
        <taxon>Rhodococcus</taxon>
    </lineage>
</organism>
<dbReference type="InterPro" id="IPR011712">
    <property type="entry name" value="Sig_transdc_His_kin_sub3_dim/P"/>
</dbReference>
<dbReference type="Proteomes" id="UP000006447">
    <property type="component" value="Unassembled WGS sequence"/>
</dbReference>
<evidence type="ECO:0000256" key="6">
    <source>
        <dbReference type="ARBA" id="ARBA00022777"/>
    </source>
</evidence>
<sequence length="464" mass="49209">MTCRDRFEAAVPLGEEFTRLGTGRGSSEESVRFLLSVGSPLGPLLSADRELVGPVRSLIAVTATSAEIIRRRVWTTGAVTLSVFCSLMTVGLSGDSGTVAVWNIAIGLVLNLGAAVALVWRHERPWLVLGLAVVGPLFFSTDATAALIALYALAQTERGQRLAAAATAVFLACGVSLTYDAFRTRDNSVLTMGSTRPEVGGPKPDWDIALWIPWLVAATLVAIVVSVAVLKHTRSELAQAERSRDRATEQTHAMRDEMIRTEERTRIARDMHDTLAASLSRISLFAGALQVSGAGNPEKVANTASMIRSTAHEALDELKNIVGVLRGSGGASRAGGHQGIDGVADLVQSARAAGLHATYFTDLRPGDVGTVSGHVTYRVVQESLTNAQKYASDQTIRVAISGASESGIRIDVRNRLSIQPPSVPPGSRAGLPGLAEQARDIGGTLKAGRLGDEFVVDCWLPWFA</sequence>
<evidence type="ECO:0000256" key="2">
    <source>
        <dbReference type="ARBA" id="ARBA00012438"/>
    </source>
</evidence>
<keyword evidence="10" id="KW-0812">Transmembrane</keyword>
<keyword evidence="8" id="KW-0902">Two-component regulatory system</keyword>
<keyword evidence="5" id="KW-0547">Nucleotide-binding</keyword>
<dbReference type="PATRIC" id="fig|1165867.3.peg.6340"/>
<feature type="domain" description="Signal transduction histidine kinase subgroup 3 dimerisation and phosphoacceptor" evidence="11">
    <location>
        <begin position="263"/>
        <end position="327"/>
    </location>
</feature>
<feature type="transmembrane region" description="Helical" evidence="10">
    <location>
        <begin position="208"/>
        <end position="230"/>
    </location>
</feature>
<dbReference type="GO" id="GO:0000155">
    <property type="term" value="F:phosphorelay sensor kinase activity"/>
    <property type="evidence" value="ECO:0007669"/>
    <property type="project" value="InterPro"/>
</dbReference>
<dbReference type="InterPro" id="IPR036890">
    <property type="entry name" value="HATPase_C_sf"/>
</dbReference>
<reference evidence="12 13" key="1">
    <citation type="journal article" date="2012" name="J. Bacteriol.">
        <title>Draft genome sequence of the nitrophenol-degrading actinomycete Rhodococcus imtechensis RKJ300.</title>
        <authorList>
            <person name="Vikram S."/>
            <person name="Kumar S."/>
            <person name="Subramanian S."/>
            <person name="Raghava G.P."/>
        </authorList>
    </citation>
    <scope>NUCLEOTIDE SEQUENCE [LARGE SCALE GENOMIC DNA]</scope>
    <source>
        <strain evidence="12 13">RKJ300</strain>
    </source>
</reference>
<dbReference type="Gene3D" id="1.20.5.1930">
    <property type="match status" value="1"/>
</dbReference>
<feature type="transmembrane region" description="Helical" evidence="10">
    <location>
        <begin position="126"/>
        <end position="150"/>
    </location>
</feature>
<proteinExistence type="predicted"/>
<evidence type="ECO:0000313" key="13">
    <source>
        <dbReference type="Proteomes" id="UP000006447"/>
    </source>
</evidence>
<dbReference type="Pfam" id="PF07730">
    <property type="entry name" value="HisKA_3"/>
    <property type="match status" value="1"/>
</dbReference>
<evidence type="ECO:0000313" key="12">
    <source>
        <dbReference type="EMBL" id="EID74199.1"/>
    </source>
</evidence>
<keyword evidence="9" id="KW-0175">Coiled coil</keyword>